<dbReference type="GO" id="GO:0034198">
    <property type="term" value="P:cellular response to amino acid starvation"/>
    <property type="evidence" value="ECO:0007669"/>
    <property type="project" value="TreeGrafter"/>
</dbReference>
<evidence type="ECO:0000256" key="2">
    <source>
        <dbReference type="ARBA" id="ARBA00022574"/>
    </source>
</evidence>
<comment type="caution">
    <text evidence="9">The sequence shown here is derived from an EMBL/GenBank/DDBJ whole genome shotgun (WGS) entry which is preliminary data.</text>
</comment>
<accession>A0A2T7PAR7</accession>
<dbReference type="PANTHER" id="PTHR46200">
    <property type="entry name" value="GATOR COMPLEX PROTEIN WDR24"/>
    <property type="match status" value="1"/>
</dbReference>
<dbReference type="InterPro" id="IPR037590">
    <property type="entry name" value="WDR24"/>
</dbReference>
<evidence type="ECO:0000256" key="6">
    <source>
        <dbReference type="ARBA" id="ARBA00022833"/>
    </source>
</evidence>
<dbReference type="GO" id="GO:0061700">
    <property type="term" value="C:GATOR2 complex"/>
    <property type="evidence" value="ECO:0007669"/>
    <property type="project" value="TreeGrafter"/>
</dbReference>
<evidence type="ECO:0000313" key="9">
    <source>
        <dbReference type="EMBL" id="PVD30506.1"/>
    </source>
</evidence>
<evidence type="ECO:0000256" key="5">
    <source>
        <dbReference type="ARBA" id="ARBA00022771"/>
    </source>
</evidence>
<dbReference type="InterPro" id="IPR019775">
    <property type="entry name" value="WD40_repeat_CS"/>
</dbReference>
<dbReference type="PROSITE" id="PS50082">
    <property type="entry name" value="WD_REPEATS_2"/>
    <property type="match status" value="1"/>
</dbReference>
<comment type="similarity">
    <text evidence="1">Belongs to the WD repeat WDR24 family.</text>
</comment>
<dbReference type="PROSITE" id="PS50294">
    <property type="entry name" value="WD_REPEATS_REGION"/>
    <property type="match status" value="1"/>
</dbReference>
<protein>
    <recommendedName>
        <fullName evidence="7">GATOR2 complex protein WDR24</fullName>
    </recommendedName>
</protein>
<dbReference type="GO" id="GO:0008270">
    <property type="term" value="F:zinc ion binding"/>
    <property type="evidence" value="ECO:0007669"/>
    <property type="project" value="UniProtKB-KW"/>
</dbReference>
<keyword evidence="5" id="KW-0863">Zinc-finger</keyword>
<evidence type="ECO:0000313" key="10">
    <source>
        <dbReference type="Proteomes" id="UP000245119"/>
    </source>
</evidence>
<dbReference type="GO" id="GO:0005774">
    <property type="term" value="C:vacuolar membrane"/>
    <property type="evidence" value="ECO:0007669"/>
    <property type="project" value="TreeGrafter"/>
</dbReference>
<gene>
    <name evidence="9" type="ORF">C0Q70_09773</name>
</gene>
<evidence type="ECO:0000256" key="7">
    <source>
        <dbReference type="ARBA" id="ARBA00040269"/>
    </source>
</evidence>
<evidence type="ECO:0000256" key="1">
    <source>
        <dbReference type="ARBA" id="ARBA00008134"/>
    </source>
</evidence>
<dbReference type="GO" id="GO:0016239">
    <property type="term" value="P:positive regulation of macroautophagy"/>
    <property type="evidence" value="ECO:0007669"/>
    <property type="project" value="TreeGrafter"/>
</dbReference>
<dbReference type="Pfam" id="PF00400">
    <property type="entry name" value="WD40"/>
    <property type="match status" value="2"/>
</dbReference>
<dbReference type="GO" id="GO:1904263">
    <property type="term" value="P:positive regulation of TORC1 signaling"/>
    <property type="evidence" value="ECO:0007669"/>
    <property type="project" value="TreeGrafter"/>
</dbReference>
<keyword evidence="6" id="KW-0862">Zinc</keyword>
<dbReference type="EMBL" id="PZQS01000005">
    <property type="protein sequence ID" value="PVD30506.1"/>
    <property type="molecule type" value="Genomic_DNA"/>
</dbReference>
<dbReference type="PROSITE" id="PS00678">
    <property type="entry name" value="WD_REPEATS_1"/>
    <property type="match status" value="1"/>
</dbReference>
<keyword evidence="2 8" id="KW-0853">WD repeat</keyword>
<sequence length="854" mass="96723">MQALVIPIADQGNPRTKYTEIYVNPFRLMICNFAVTARGIYVPYHNHVCRRMGMSPSHNQAMRFNCDGAVNAMAMNKDMTQVVVAGRTVFKIISIEEDHFSELVNLRVGKVKNINLTYSAADVAWNHNDENLLASAATNGAVVIWNLSRQVKSKQDCVFTEHKRSVNRVVFHNTEAYQLLSGSQDGTMMLHDLRKRQVSSIFTGRSTESVRDIQFSPPNLGYFTFAAAYENGIVQIWDMRRPDRCEKQFTAHNEPVFSLDWHPEDKSWLATAGRDKMIKVWDVSKQPAQLVYNVQTIASVGRIKWRPQRRYHIANCSLLLDHSINVWDVRRPFIPFANFDEHKDVATCVLWKDDPHVFLSTGKDQMLIQHLFNDAKRPADSVIPSGIDISIYGDMCHATRDKNNARGKEVTSKLSVLRKPNQSRSEQFFTQANSSLTVFQHKRDTTRLEDSMEWYLQSACEDVSMMSFLDLAKSYQLKGRTTEELCRQNAAVASFLNKQQIASSWLLLGILYSKTIVKSSLQVPRRVSVTPTATDTEKGKFSVNIGSPDVEQSTVHIKAEKDKIVEISTGTEDESDGESSEYEKKMSNIASGHGTSGDFFFGDGDTDVVPYTLGINVHSTGEDWSHLPPEAFQPRHEITGHTTPPDRFDGTDHDALHIAAIESDITLPTPTETELREQYLNLSIDVSSLPSCPAHDFTPIVVELIRYFAEQGDVQTCVSMLIVLGDHVRSHIEEESQENWFLSYIDLLGHFELWPLANEIISLSHLPQVNQLNQVSTTTHTACPQCSRVMERTGWLCDRCKTRTNLCSICHLPVKGEWVWCQGCCHGGHMQHMQEFFQRYTMCPAGCGHHCEYT</sequence>
<dbReference type="GO" id="GO:0005829">
    <property type="term" value="C:cytosol"/>
    <property type="evidence" value="ECO:0007669"/>
    <property type="project" value="TreeGrafter"/>
</dbReference>
<organism evidence="9 10">
    <name type="scientific">Pomacea canaliculata</name>
    <name type="common">Golden apple snail</name>
    <dbReference type="NCBI Taxonomy" id="400727"/>
    <lineage>
        <taxon>Eukaryota</taxon>
        <taxon>Metazoa</taxon>
        <taxon>Spiralia</taxon>
        <taxon>Lophotrochozoa</taxon>
        <taxon>Mollusca</taxon>
        <taxon>Gastropoda</taxon>
        <taxon>Caenogastropoda</taxon>
        <taxon>Architaenioglossa</taxon>
        <taxon>Ampullarioidea</taxon>
        <taxon>Ampullariidae</taxon>
        <taxon>Pomacea</taxon>
    </lineage>
</organism>
<keyword evidence="4" id="KW-0677">Repeat</keyword>
<evidence type="ECO:0000256" key="4">
    <source>
        <dbReference type="ARBA" id="ARBA00022737"/>
    </source>
</evidence>
<evidence type="ECO:0000256" key="8">
    <source>
        <dbReference type="PROSITE-ProRule" id="PRU00221"/>
    </source>
</evidence>
<dbReference type="PANTHER" id="PTHR46200:SF1">
    <property type="entry name" value="GATOR COMPLEX PROTEIN WDR24"/>
    <property type="match status" value="1"/>
</dbReference>
<dbReference type="SUPFAM" id="SSF50978">
    <property type="entry name" value="WD40 repeat-like"/>
    <property type="match status" value="1"/>
</dbReference>
<dbReference type="InterPro" id="IPR001680">
    <property type="entry name" value="WD40_rpt"/>
</dbReference>
<dbReference type="CDD" id="cd16693">
    <property type="entry name" value="mRING-H2-C3H3C2_WDR24"/>
    <property type="match status" value="1"/>
</dbReference>
<evidence type="ECO:0000256" key="3">
    <source>
        <dbReference type="ARBA" id="ARBA00022723"/>
    </source>
</evidence>
<reference evidence="9 10" key="1">
    <citation type="submission" date="2018-04" db="EMBL/GenBank/DDBJ databases">
        <title>The genome of golden apple snail Pomacea canaliculata provides insight into stress tolerance and invasive adaptation.</title>
        <authorList>
            <person name="Liu C."/>
            <person name="Liu B."/>
            <person name="Ren Y."/>
            <person name="Zhang Y."/>
            <person name="Wang H."/>
            <person name="Li S."/>
            <person name="Jiang F."/>
            <person name="Yin L."/>
            <person name="Zhang G."/>
            <person name="Qian W."/>
            <person name="Fan W."/>
        </authorList>
    </citation>
    <scope>NUCLEOTIDE SEQUENCE [LARGE SCALE GENOMIC DNA]</scope>
    <source>
        <strain evidence="9">SZHN2017</strain>
        <tissue evidence="9">Muscle</tissue>
    </source>
</reference>
<keyword evidence="3" id="KW-0479">Metal-binding</keyword>
<dbReference type="InterPro" id="IPR015943">
    <property type="entry name" value="WD40/YVTN_repeat-like_dom_sf"/>
</dbReference>
<keyword evidence="10" id="KW-1185">Reference proteome</keyword>
<feature type="repeat" description="WD" evidence="8">
    <location>
        <begin position="249"/>
        <end position="291"/>
    </location>
</feature>
<dbReference type="AlphaFoldDB" id="A0A2T7PAR7"/>
<dbReference type="SMART" id="SM00320">
    <property type="entry name" value="WD40"/>
    <property type="match status" value="6"/>
</dbReference>
<dbReference type="STRING" id="400727.A0A2T7PAR7"/>
<dbReference type="Gene3D" id="2.130.10.10">
    <property type="entry name" value="YVTN repeat-like/Quinoprotein amine dehydrogenase"/>
    <property type="match status" value="1"/>
</dbReference>
<dbReference type="InterPro" id="IPR036322">
    <property type="entry name" value="WD40_repeat_dom_sf"/>
</dbReference>
<dbReference type="Proteomes" id="UP000245119">
    <property type="component" value="Linkage Group LG5"/>
</dbReference>
<name>A0A2T7PAR7_POMCA</name>
<dbReference type="OrthoDB" id="60955at2759"/>
<proteinExistence type="inferred from homology"/>